<proteinExistence type="predicted"/>
<name>A0A7S3BGE7_9EUKA</name>
<protein>
    <submittedName>
        <fullName evidence="1">Uncharacterized protein</fullName>
    </submittedName>
</protein>
<reference evidence="1" key="1">
    <citation type="submission" date="2021-01" db="EMBL/GenBank/DDBJ databases">
        <authorList>
            <person name="Corre E."/>
            <person name="Pelletier E."/>
            <person name="Niang G."/>
            <person name="Scheremetjew M."/>
            <person name="Finn R."/>
            <person name="Kale V."/>
            <person name="Holt S."/>
            <person name="Cochrane G."/>
            <person name="Meng A."/>
            <person name="Brown T."/>
            <person name="Cohen L."/>
        </authorList>
    </citation>
    <scope>NUCLEOTIDE SEQUENCE</scope>
    <source>
        <strain evidence="1">CCMP281</strain>
    </source>
</reference>
<sequence length="110" mass="12246">MRRGRSSMTGWPGTVPPRALAVDLRGYVVLKDCQWLGSRPDIAPHGHCATRVGRPPFARALEKLSVESEIRDGEFYGEAVDMLSLRRERLGGQRLSSSIDQMHLRGFGLV</sequence>
<dbReference type="EMBL" id="HBHX01053670">
    <property type="protein sequence ID" value="CAE0133241.1"/>
    <property type="molecule type" value="Transcribed_RNA"/>
</dbReference>
<evidence type="ECO:0000313" key="1">
    <source>
        <dbReference type="EMBL" id="CAE0133241.1"/>
    </source>
</evidence>
<accession>A0A7S3BGE7</accession>
<organism evidence="1">
    <name type="scientific">Haptolina ericina</name>
    <dbReference type="NCBI Taxonomy" id="156174"/>
    <lineage>
        <taxon>Eukaryota</taxon>
        <taxon>Haptista</taxon>
        <taxon>Haptophyta</taxon>
        <taxon>Prymnesiophyceae</taxon>
        <taxon>Prymnesiales</taxon>
        <taxon>Prymnesiaceae</taxon>
        <taxon>Haptolina</taxon>
    </lineage>
</organism>
<dbReference type="AlphaFoldDB" id="A0A7S3BGE7"/>
<gene>
    <name evidence="1" type="ORF">HERI1096_LOCUS29590</name>
</gene>